<evidence type="ECO:0000256" key="9">
    <source>
        <dbReference type="ARBA" id="ARBA00023125"/>
    </source>
</evidence>
<dbReference type="Pfam" id="PF17764">
    <property type="entry name" value="PriA_3primeBD"/>
    <property type="match status" value="1"/>
</dbReference>
<dbReference type="GO" id="GO:1990077">
    <property type="term" value="C:primosome complex"/>
    <property type="evidence" value="ECO:0007669"/>
    <property type="project" value="UniProtKB-KW"/>
</dbReference>
<evidence type="ECO:0000256" key="2">
    <source>
        <dbReference type="ARBA" id="ARBA00022705"/>
    </source>
</evidence>
<evidence type="ECO:0000256" key="6">
    <source>
        <dbReference type="ARBA" id="ARBA00022806"/>
    </source>
</evidence>
<reference evidence="14 15" key="1">
    <citation type="submission" date="2015-01" db="EMBL/GenBank/DDBJ databases">
        <title>Vibrio sp. C5 JCM 19232 whole genome shotgun sequence.</title>
        <authorList>
            <person name="Sawabe T."/>
            <person name="Meirelles P."/>
            <person name="Feng G."/>
            <person name="Sayaka M."/>
            <person name="Hattori M."/>
            <person name="Ohkuma M."/>
        </authorList>
    </citation>
    <scope>NUCLEOTIDE SEQUENCE [LARGE SCALE GENOMIC DNA]</scope>
    <source>
        <strain evidence="14 15">JCM19232</strain>
    </source>
</reference>
<evidence type="ECO:0000256" key="8">
    <source>
        <dbReference type="ARBA" id="ARBA00022840"/>
    </source>
</evidence>
<evidence type="ECO:0000256" key="7">
    <source>
        <dbReference type="ARBA" id="ARBA00022833"/>
    </source>
</evidence>
<accession>A0A0B8PKZ1</accession>
<evidence type="ECO:0000313" key="14">
    <source>
        <dbReference type="EMBL" id="GAM63793.1"/>
    </source>
</evidence>
<dbReference type="FunFam" id="3.40.1440.60:FF:000001">
    <property type="entry name" value="Primosomal protein N"/>
    <property type="match status" value="1"/>
</dbReference>
<keyword evidence="4" id="KW-0547">Nucleotide-binding</keyword>
<evidence type="ECO:0000256" key="10">
    <source>
        <dbReference type="ARBA" id="ARBA00023235"/>
    </source>
</evidence>
<dbReference type="InterPro" id="IPR042115">
    <property type="entry name" value="PriA_3primeBD_sf"/>
</dbReference>
<dbReference type="PANTHER" id="PTHR30580">
    <property type="entry name" value="PRIMOSOMAL PROTEIN N"/>
    <property type="match status" value="1"/>
</dbReference>
<dbReference type="GO" id="GO:0003677">
    <property type="term" value="F:DNA binding"/>
    <property type="evidence" value="ECO:0007669"/>
    <property type="project" value="UniProtKB-KW"/>
</dbReference>
<evidence type="ECO:0000256" key="11">
    <source>
        <dbReference type="ARBA" id="ARBA00034808"/>
    </source>
</evidence>
<keyword evidence="2" id="KW-0235">DNA replication</keyword>
<keyword evidence="9" id="KW-0238">DNA-binding</keyword>
<dbReference type="GO" id="GO:0006270">
    <property type="term" value="P:DNA replication initiation"/>
    <property type="evidence" value="ECO:0007669"/>
    <property type="project" value="TreeGrafter"/>
</dbReference>
<dbReference type="Pfam" id="PF00270">
    <property type="entry name" value="DEAD"/>
    <property type="match status" value="1"/>
</dbReference>
<feature type="domain" description="Helicase ATP-binding" evidence="13">
    <location>
        <begin position="211"/>
        <end position="354"/>
    </location>
</feature>
<dbReference type="GO" id="GO:0006310">
    <property type="term" value="P:DNA recombination"/>
    <property type="evidence" value="ECO:0007669"/>
    <property type="project" value="TreeGrafter"/>
</dbReference>
<dbReference type="GO" id="GO:0006269">
    <property type="term" value="P:DNA replication, synthesis of primer"/>
    <property type="evidence" value="ECO:0007669"/>
    <property type="project" value="UniProtKB-KW"/>
</dbReference>
<dbReference type="SMART" id="SM00487">
    <property type="entry name" value="DEXDc"/>
    <property type="match status" value="1"/>
</dbReference>
<dbReference type="InterPro" id="IPR014001">
    <property type="entry name" value="Helicase_ATP-bd"/>
</dbReference>
<organism evidence="14 15">
    <name type="scientific">Vibrio ishigakensis</name>
    <dbReference type="NCBI Taxonomy" id="1481914"/>
    <lineage>
        <taxon>Bacteria</taxon>
        <taxon>Pseudomonadati</taxon>
        <taxon>Pseudomonadota</taxon>
        <taxon>Gammaproteobacteria</taxon>
        <taxon>Vibrionales</taxon>
        <taxon>Vibrionaceae</taxon>
        <taxon>Vibrio</taxon>
    </lineage>
</organism>
<dbReference type="Proteomes" id="UP000031670">
    <property type="component" value="Unassembled WGS sequence"/>
</dbReference>
<dbReference type="GO" id="GO:0006302">
    <property type="term" value="P:double-strand break repair"/>
    <property type="evidence" value="ECO:0007669"/>
    <property type="project" value="TreeGrafter"/>
</dbReference>
<dbReference type="EMBL" id="BBSA01000010">
    <property type="protein sequence ID" value="GAM63793.1"/>
    <property type="molecule type" value="Genomic_DNA"/>
</dbReference>
<name>A0A0B8PKZ1_9VIBR</name>
<comment type="caution">
    <text evidence="14">The sequence shown here is derived from an EMBL/GenBank/DDBJ whole genome shotgun (WGS) entry which is preliminary data.</text>
</comment>
<dbReference type="GO" id="GO:0016787">
    <property type="term" value="F:hydrolase activity"/>
    <property type="evidence" value="ECO:0007669"/>
    <property type="project" value="UniProtKB-KW"/>
</dbReference>
<keyword evidence="6 14" id="KW-0347">Helicase</keyword>
<evidence type="ECO:0000259" key="13">
    <source>
        <dbReference type="PROSITE" id="PS51192"/>
    </source>
</evidence>
<dbReference type="InterPro" id="IPR027417">
    <property type="entry name" value="P-loop_NTPase"/>
</dbReference>
<dbReference type="SUPFAM" id="SSF52540">
    <property type="entry name" value="P-loop containing nucleoside triphosphate hydrolases"/>
    <property type="match status" value="1"/>
</dbReference>
<dbReference type="EC" id="5.6.2.4" evidence="11"/>
<reference evidence="14 15" key="2">
    <citation type="submission" date="2015-01" db="EMBL/GenBank/DDBJ databases">
        <authorList>
            <consortium name="NBRP consortium"/>
            <person name="Sawabe T."/>
            <person name="Meirelles P."/>
            <person name="Feng G."/>
            <person name="Sayaka M."/>
            <person name="Hattori M."/>
            <person name="Ohkuma M."/>
        </authorList>
    </citation>
    <scope>NUCLEOTIDE SEQUENCE [LARGE SCALE GENOMIC DNA]</scope>
    <source>
        <strain evidence="14 15">JCM19232</strain>
    </source>
</reference>
<dbReference type="GO" id="GO:0005524">
    <property type="term" value="F:ATP binding"/>
    <property type="evidence" value="ECO:0007669"/>
    <property type="project" value="UniProtKB-KW"/>
</dbReference>
<dbReference type="InterPro" id="IPR041222">
    <property type="entry name" value="PriA_3primeBD"/>
</dbReference>
<keyword evidence="10" id="KW-0413">Isomerase</keyword>
<protein>
    <recommendedName>
        <fullName evidence="11">DNA 3'-5' helicase</fullName>
        <ecNumber evidence="11">5.6.2.4</ecNumber>
    </recommendedName>
</protein>
<dbReference type="PROSITE" id="PS51192">
    <property type="entry name" value="HELICASE_ATP_BIND_1"/>
    <property type="match status" value="1"/>
</dbReference>
<evidence type="ECO:0000256" key="3">
    <source>
        <dbReference type="ARBA" id="ARBA00022723"/>
    </source>
</evidence>
<evidence type="ECO:0000256" key="4">
    <source>
        <dbReference type="ARBA" id="ARBA00022741"/>
    </source>
</evidence>
<dbReference type="GO" id="GO:0046872">
    <property type="term" value="F:metal ion binding"/>
    <property type="evidence" value="ECO:0007669"/>
    <property type="project" value="UniProtKB-KW"/>
</dbReference>
<dbReference type="PANTHER" id="PTHR30580:SF0">
    <property type="entry name" value="PRIMOSOMAL PROTEIN N"/>
    <property type="match status" value="1"/>
</dbReference>
<evidence type="ECO:0000256" key="5">
    <source>
        <dbReference type="ARBA" id="ARBA00022801"/>
    </source>
</evidence>
<keyword evidence="7" id="KW-0862">Zinc</keyword>
<proteinExistence type="predicted"/>
<keyword evidence="5" id="KW-0378">Hydrolase</keyword>
<dbReference type="Gene3D" id="3.40.1440.60">
    <property type="entry name" value="PriA, 3(prime) DNA-binding domain"/>
    <property type="match status" value="1"/>
</dbReference>
<dbReference type="InterPro" id="IPR011545">
    <property type="entry name" value="DEAD/DEAH_box_helicase_dom"/>
</dbReference>
<dbReference type="Gene3D" id="3.40.50.300">
    <property type="entry name" value="P-loop containing nucleotide triphosphate hydrolases"/>
    <property type="match status" value="1"/>
</dbReference>
<keyword evidence="3" id="KW-0479">Metal-binding</keyword>
<keyword evidence="8" id="KW-0067">ATP-binding</keyword>
<dbReference type="FunFam" id="3.40.50.300:FF:000489">
    <property type="entry name" value="Primosome assembly protein PriA"/>
    <property type="match status" value="1"/>
</dbReference>
<dbReference type="AlphaFoldDB" id="A0A0B8PKZ1"/>
<evidence type="ECO:0000313" key="15">
    <source>
        <dbReference type="Proteomes" id="UP000031670"/>
    </source>
</evidence>
<gene>
    <name evidence="14" type="ORF">JCM19232_2203</name>
</gene>
<evidence type="ECO:0000256" key="12">
    <source>
        <dbReference type="ARBA" id="ARBA00048988"/>
    </source>
</evidence>
<evidence type="ECO:0000256" key="1">
    <source>
        <dbReference type="ARBA" id="ARBA00022515"/>
    </source>
</evidence>
<keyword evidence="1" id="KW-0639">Primosome</keyword>
<comment type="catalytic activity">
    <reaction evidence="12">
        <text>ATP + H2O = ADP + phosphate + H(+)</text>
        <dbReference type="Rhea" id="RHEA:13065"/>
        <dbReference type="ChEBI" id="CHEBI:15377"/>
        <dbReference type="ChEBI" id="CHEBI:15378"/>
        <dbReference type="ChEBI" id="CHEBI:30616"/>
        <dbReference type="ChEBI" id="CHEBI:43474"/>
        <dbReference type="ChEBI" id="CHEBI:456216"/>
        <dbReference type="EC" id="5.6.2.4"/>
    </reaction>
</comment>
<sequence>MRPSIAKVALPVPLDREFEYLIPNHLFPVIGARVWVPFGPKKLLGIVTGLSHQSEYDINKLKPIAQLLDLEPLWPEKLYKLIKWGSQFYQAPIGETFSNVMPGALRKGKPAHKQAIKTWSMTEAGKNQLMQGFGRAVQQAKIMHSLESGSMTHQQMLDIEASSSVLKTLEQKGWIESQEKISDKIEWPEKRVEEEDKRQLNHEQMLAVVTLNHVQGYECALLDGVTGSGKTEVYLQLIESVLEKGKQALVLVPEIGLTPQTINRFKRRFNVNITTIHSGLNETERLNAWLEAKSSECGILIGTRSALMTPFADLGIIIVDEEHDTSYKQQDSWRYHARDMAIMRAHHEQIPVVLAQRHLH</sequence>
<dbReference type="GO" id="GO:0043138">
    <property type="term" value="F:3'-5' DNA helicase activity"/>
    <property type="evidence" value="ECO:0007669"/>
    <property type="project" value="UniProtKB-EC"/>
</dbReference>